<dbReference type="EMBL" id="PVWQ01000014">
    <property type="protein sequence ID" value="RDW64538.1"/>
    <property type="molecule type" value="Genomic_DNA"/>
</dbReference>
<comment type="caution">
    <text evidence="4">The sequence shown here is derived from an EMBL/GenBank/DDBJ whole genome shotgun (WGS) entry which is preliminary data.</text>
</comment>
<dbReference type="CDD" id="cd13929">
    <property type="entry name" value="PT-DMATS_CymD"/>
    <property type="match status" value="1"/>
</dbReference>
<proteinExistence type="inferred from homology"/>
<feature type="binding site" evidence="3">
    <location>
        <position position="85"/>
    </location>
    <ligand>
        <name>L-tryptophan</name>
        <dbReference type="ChEBI" id="CHEBI:57912"/>
    </ligand>
</feature>
<dbReference type="PANTHER" id="PTHR40627:SF3">
    <property type="entry name" value="PRENYLTRANSFERASE ASQH2-RELATED"/>
    <property type="match status" value="1"/>
</dbReference>
<dbReference type="GO" id="GO:0016765">
    <property type="term" value="F:transferase activity, transferring alkyl or aryl (other than methyl) groups"/>
    <property type="evidence" value="ECO:0007669"/>
    <property type="project" value="InterPro"/>
</dbReference>
<dbReference type="RefSeq" id="XP_026599697.1">
    <property type="nucleotide sequence ID" value="XM_026751965.1"/>
</dbReference>
<accession>A0A3D8QS85</accession>
<dbReference type="GO" id="GO:0009820">
    <property type="term" value="P:alkaloid metabolic process"/>
    <property type="evidence" value="ECO:0007669"/>
    <property type="project" value="InterPro"/>
</dbReference>
<reference evidence="4 5" key="1">
    <citation type="journal article" date="2018" name="IMA Fungus">
        <title>IMA Genome-F 9: Draft genome sequence of Annulohypoxylon stygium, Aspergillus mulundensis, Berkeleyomyces basicola (syn. Thielaviopsis basicola), Ceratocystis smalleyi, two Cercospora beticola strains, Coleophoma cylindrospora, Fusarium fracticaudum, Phialophora cf. hyalina, and Morchella septimelata.</title>
        <authorList>
            <person name="Wingfield B.D."/>
            <person name="Bills G.F."/>
            <person name="Dong Y."/>
            <person name="Huang W."/>
            <person name="Nel W.J."/>
            <person name="Swalarsk-Parry B.S."/>
            <person name="Vaghefi N."/>
            <person name="Wilken P.M."/>
            <person name="An Z."/>
            <person name="de Beer Z.W."/>
            <person name="De Vos L."/>
            <person name="Chen L."/>
            <person name="Duong T.A."/>
            <person name="Gao Y."/>
            <person name="Hammerbacher A."/>
            <person name="Kikkert J.R."/>
            <person name="Li Y."/>
            <person name="Li H."/>
            <person name="Li K."/>
            <person name="Li Q."/>
            <person name="Liu X."/>
            <person name="Ma X."/>
            <person name="Naidoo K."/>
            <person name="Pethybridge S.J."/>
            <person name="Sun J."/>
            <person name="Steenkamp E.T."/>
            <person name="van der Nest M.A."/>
            <person name="van Wyk S."/>
            <person name="Wingfield M.J."/>
            <person name="Xiong C."/>
            <person name="Yue Q."/>
            <person name="Zhang X."/>
        </authorList>
    </citation>
    <scope>NUCLEOTIDE SEQUENCE [LARGE SCALE GENOMIC DNA]</scope>
    <source>
        <strain evidence="4 5">DSM 5745</strain>
    </source>
</reference>
<dbReference type="InterPro" id="IPR012148">
    <property type="entry name" value="ABBA_DMATS-like"/>
</dbReference>
<feature type="binding site" evidence="3">
    <location>
        <position position="338"/>
    </location>
    <ligand>
        <name>dimethylallyl diphosphate</name>
        <dbReference type="ChEBI" id="CHEBI:57623"/>
    </ligand>
</feature>
<feature type="binding site" evidence="3">
    <location>
        <position position="257"/>
    </location>
    <ligand>
        <name>dimethylallyl diphosphate</name>
        <dbReference type="ChEBI" id="CHEBI:57623"/>
    </ligand>
</feature>
<feature type="binding site" evidence="3">
    <location>
        <position position="407"/>
    </location>
    <ligand>
        <name>dimethylallyl diphosphate</name>
        <dbReference type="ChEBI" id="CHEBI:57623"/>
    </ligand>
</feature>
<sequence length="431" mass="48257">MTIEATTDVSPFEVLTRYAVFSTTHEKTWWAKTGPLLGRILASADYTLSRQLEALVFFRDAIIPYLGPYPQEFRSCITRSGLPLEFSVNYQQRGEIGPVVRIGVEPVHAASGTAEDRFNQQAVHGFLSVLGVLDIPGYDPFLFQHFFKTHVLSPDEMASLARNKMEGCDSTSSAAFGFDLKPDTISVKGYTFPALKCHANQMGFGDVIRQSVNPLLPVMGAIPSMDMVNEYMDETDGYSQFAFWSFDCVDPAKSRLKLYSSSNSVVWSKVQEIWTLGGRSNSAVVQKGLEHLKDLWQMIGLAEGHRDFGGHVDDFSPTPMVWNYEMKAGEAAPLTKFYFPVHGQSDKEIIRGLSQFLDKIGLGCYGRAYESAVRSYFPERDIDQTGRLTSWISFAYTEKTGVYLSVYYHSSLDYPWLKEEGAHMNGLVNAS</sequence>
<dbReference type="SFLD" id="SFLDG01162">
    <property type="entry name" value="I"/>
    <property type="match status" value="1"/>
</dbReference>
<dbReference type="InterPro" id="IPR033964">
    <property type="entry name" value="ABBA"/>
</dbReference>
<feature type="binding site" evidence="3">
    <location>
        <position position="190"/>
    </location>
    <ligand>
        <name>dimethylallyl diphosphate</name>
        <dbReference type="ChEBI" id="CHEBI:57623"/>
    </ligand>
</feature>
<dbReference type="SFLD" id="SFLDS00036">
    <property type="entry name" value="Aromatic_Prenyltransferase"/>
    <property type="match status" value="1"/>
</dbReference>
<dbReference type="GeneID" id="38120319"/>
<feature type="binding site" evidence="3">
    <location>
        <position position="255"/>
    </location>
    <ligand>
        <name>dimethylallyl diphosphate</name>
        <dbReference type="ChEBI" id="CHEBI:57623"/>
    </ligand>
</feature>
<feature type="binding site" evidence="3">
    <location>
        <position position="403"/>
    </location>
    <ligand>
        <name>dimethylallyl diphosphate</name>
        <dbReference type="ChEBI" id="CHEBI:57623"/>
    </ligand>
</feature>
<gene>
    <name evidence="4" type="ORF">DSM5745_09949</name>
</gene>
<keyword evidence="2" id="KW-0808">Transferase</keyword>
<protein>
    <submittedName>
        <fullName evidence="4">Uncharacterized protein</fullName>
    </submittedName>
</protein>
<dbReference type="InterPro" id="IPR017795">
    <property type="entry name" value="ABBA_NscD-like"/>
</dbReference>
<organism evidence="4 5">
    <name type="scientific">Aspergillus mulundensis</name>
    <dbReference type="NCBI Taxonomy" id="1810919"/>
    <lineage>
        <taxon>Eukaryota</taxon>
        <taxon>Fungi</taxon>
        <taxon>Dikarya</taxon>
        <taxon>Ascomycota</taxon>
        <taxon>Pezizomycotina</taxon>
        <taxon>Eurotiomycetes</taxon>
        <taxon>Eurotiomycetidae</taxon>
        <taxon>Eurotiales</taxon>
        <taxon>Aspergillaceae</taxon>
        <taxon>Aspergillus</taxon>
        <taxon>Aspergillus subgen. Nidulantes</taxon>
    </lineage>
</organism>
<evidence type="ECO:0000313" key="5">
    <source>
        <dbReference type="Proteomes" id="UP000256690"/>
    </source>
</evidence>
<dbReference type="AlphaFoldDB" id="A0A3D8QS85"/>
<feature type="binding site" evidence="3">
    <location>
        <position position="259"/>
    </location>
    <ligand>
        <name>dimethylallyl diphosphate</name>
        <dbReference type="ChEBI" id="CHEBI:57623"/>
    </ligand>
</feature>
<keyword evidence="5" id="KW-1185">Reference proteome</keyword>
<evidence type="ECO:0000256" key="2">
    <source>
        <dbReference type="ARBA" id="ARBA00022679"/>
    </source>
</evidence>
<comment type="similarity">
    <text evidence="1">Belongs to the tryptophan dimethylallyltransferase family.</text>
</comment>
<feature type="binding site" evidence="3">
    <location>
        <position position="101"/>
    </location>
    <ligand>
        <name>dimethylallyl diphosphate</name>
        <dbReference type="ChEBI" id="CHEBI:57623"/>
    </ligand>
</feature>
<dbReference type="NCBIfam" id="TIGR03429">
    <property type="entry name" value="arom_pren_DMATS"/>
    <property type="match status" value="1"/>
</dbReference>
<evidence type="ECO:0000256" key="1">
    <source>
        <dbReference type="ARBA" id="ARBA00010209"/>
    </source>
</evidence>
<dbReference type="PANTHER" id="PTHR40627">
    <property type="entry name" value="INDOLE PRENYLTRANSFERASE TDIB-RELATED"/>
    <property type="match status" value="1"/>
</dbReference>
<dbReference type="Pfam" id="PF11991">
    <property type="entry name" value="Trp_DMAT"/>
    <property type="match status" value="1"/>
</dbReference>
<dbReference type="PIRSF" id="PIRSF000509">
    <property type="entry name" value="Trp_DMAT"/>
    <property type="match status" value="1"/>
</dbReference>
<evidence type="ECO:0000313" key="4">
    <source>
        <dbReference type="EMBL" id="RDW64538.1"/>
    </source>
</evidence>
<feature type="binding site" evidence="3">
    <location>
        <position position="188"/>
    </location>
    <ligand>
        <name>dimethylallyl diphosphate</name>
        <dbReference type="ChEBI" id="CHEBI:57623"/>
    </ligand>
</feature>
<dbReference type="Proteomes" id="UP000256690">
    <property type="component" value="Unassembled WGS sequence"/>
</dbReference>
<evidence type="ECO:0000256" key="3">
    <source>
        <dbReference type="PIRSR" id="PIRSR000509-1"/>
    </source>
</evidence>
<dbReference type="OrthoDB" id="5392033at2759"/>
<name>A0A3D8QS85_9EURO</name>